<gene>
    <name evidence="2" type="ORF">g.35155</name>
</gene>
<feature type="compositionally biased region" description="Basic and acidic residues" evidence="1">
    <location>
        <begin position="52"/>
        <end position="67"/>
    </location>
</feature>
<reference evidence="2" key="1">
    <citation type="submission" date="2018-04" db="EMBL/GenBank/DDBJ databases">
        <title>Transcriptome assembly of Sipha flava.</title>
        <authorList>
            <person name="Scully E.D."/>
            <person name="Geib S.M."/>
            <person name="Palmer N.A."/>
            <person name="Koch K."/>
            <person name="Bradshaw J."/>
            <person name="Heng-Moss T."/>
            <person name="Sarath G."/>
        </authorList>
    </citation>
    <scope>NUCLEOTIDE SEQUENCE</scope>
</reference>
<accession>A0A2S2PV54</accession>
<feature type="region of interest" description="Disordered" evidence="1">
    <location>
        <begin position="52"/>
        <end position="71"/>
    </location>
</feature>
<dbReference type="EMBL" id="GGMS01000138">
    <property type="protein sequence ID" value="MBY69341.1"/>
    <property type="molecule type" value="Transcribed_RNA"/>
</dbReference>
<evidence type="ECO:0000256" key="1">
    <source>
        <dbReference type="SAM" id="MobiDB-lite"/>
    </source>
</evidence>
<organism evidence="2">
    <name type="scientific">Sipha flava</name>
    <name type="common">yellow sugarcane aphid</name>
    <dbReference type="NCBI Taxonomy" id="143950"/>
    <lineage>
        <taxon>Eukaryota</taxon>
        <taxon>Metazoa</taxon>
        <taxon>Ecdysozoa</taxon>
        <taxon>Arthropoda</taxon>
        <taxon>Hexapoda</taxon>
        <taxon>Insecta</taxon>
        <taxon>Pterygota</taxon>
        <taxon>Neoptera</taxon>
        <taxon>Paraneoptera</taxon>
        <taxon>Hemiptera</taxon>
        <taxon>Sternorrhyncha</taxon>
        <taxon>Aphidomorpha</taxon>
        <taxon>Aphidoidea</taxon>
        <taxon>Aphididae</taxon>
        <taxon>Sipha</taxon>
    </lineage>
</organism>
<dbReference type="AlphaFoldDB" id="A0A2S2PV54"/>
<proteinExistence type="predicted"/>
<protein>
    <submittedName>
        <fullName evidence="2">Uncharacterized protein</fullName>
    </submittedName>
</protein>
<name>A0A2S2PV54_9HEMI</name>
<evidence type="ECO:0000313" key="2">
    <source>
        <dbReference type="EMBL" id="MBY69341.1"/>
    </source>
</evidence>
<sequence>MEIGGKSIDAVDIAVTTVNGQVPGGVRSSVTIARGRDENASAAVGKALRNSSDDWPVKNAPRSENRLRNRQGPRFPSYYVLVILRHVAPCVVLVCCTTGYGNYIGLPVWLLCFCEKLPFY</sequence>